<feature type="transmembrane region" description="Helical" evidence="1">
    <location>
        <begin position="35"/>
        <end position="54"/>
    </location>
</feature>
<keyword evidence="1" id="KW-0812">Transmembrane</keyword>
<keyword evidence="3" id="KW-1185">Reference proteome</keyword>
<protein>
    <submittedName>
        <fullName evidence="2">Uncharacterized protein</fullName>
    </submittedName>
</protein>
<dbReference type="EMBL" id="MDGQ01000003">
    <property type="protein sequence ID" value="OEK06360.1"/>
    <property type="molecule type" value="Genomic_DNA"/>
</dbReference>
<keyword evidence="1" id="KW-0472">Membrane</keyword>
<dbReference type="RefSeq" id="WP_069833671.1">
    <property type="nucleotide sequence ID" value="NZ_MDGQ01000003.1"/>
</dbReference>
<sequence length="140" mass="16565">MITKKFLKPSTWVGLSTFLLWVLVEYFPIEISQGFIISAPSISLLFMALSEYLSSRIQEYQVKRNIKAFKEIIEQRLDEKDISEDSDKRSRLKEDLKDINSLLLLKSYRQMYDKIVDLKDEEGQTINKYFSDIKVRLDDK</sequence>
<comment type="caution">
    <text evidence="2">The sequence shown here is derived from an EMBL/GenBank/DDBJ whole genome shotgun (WGS) entry which is preliminary data.</text>
</comment>
<accession>A0A1E5T4R9</accession>
<dbReference type="AlphaFoldDB" id="A0A1E5T4R9"/>
<feature type="transmembrane region" description="Helical" evidence="1">
    <location>
        <begin position="12"/>
        <end position="29"/>
    </location>
</feature>
<proteinExistence type="predicted"/>
<evidence type="ECO:0000313" key="2">
    <source>
        <dbReference type="EMBL" id="OEK06360.1"/>
    </source>
</evidence>
<keyword evidence="1" id="KW-1133">Transmembrane helix</keyword>
<organism evidence="2 3">
    <name type="scientific">Roseivirga misakiensis</name>
    <dbReference type="NCBI Taxonomy" id="1563681"/>
    <lineage>
        <taxon>Bacteria</taxon>
        <taxon>Pseudomonadati</taxon>
        <taxon>Bacteroidota</taxon>
        <taxon>Cytophagia</taxon>
        <taxon>Cytophagales</taxon>
        <taxon>Roseivirgaceae</taxon>
        <taxon>Roseivirga</taxon>
    </lineage>
</organism>
<name>A0A1E5T4R9_9BACT</name>
<dbReference type="Proteomes" id="UP000095552">
    <property type="component" value="Unassembled WGS sequence"/>
</dbReference>
<evidence type="ECO:0000313" key="3">
    <source>
        <dbReference type="Proteomes" id="UP000095552"/>
    </source>
</evidence>
<reference evidence="2 3" key="1">
    <citation type="submission" date="2016-08" db="EMBL/GenBank/DDBJ databases">
        <title>Draft genome of Fabibacter sp. strain SK-8.</title>
        <authorList>
            <person name="Wong S.-K."/>
            <person name="Hamasaki K."/>
            <person name="Yoshizawa S."/>
        </authorList>
    </citation>
    <scope>NUCLEOTIDE SEQUENCE [LARGE SCALE GENOMIC DNA]</scope>
    <source>
        <strain evidence="2 3">SK-8</strain>
    </source>
</reference>
<dbReference type="STRING" id="1563681.BFP71_01395"/>
<evidence type="ECO:0000256" key="1">
    <source>
        <dbReference type="SAM" id="Phobius"/>
    </source>
</evidence>
<gene>
    <name evidence="2" type="ORF">BFP71_01395</name>
</gene>